<dbReference type="GO" id="GO:0004622">
    <property type="term" value="F:phosphatidylcholine lysophospholipase activity"/>
    <property type="evidence" value="ECO:0007669"/>
    <property type="project" value="TreeGrafter"/>
</dbReference>
<feature type="chain" id="PRO_5030655908" description="SGNH hydrolase-type esterase domain-containing protein" evidence="1">
    <location>
        <begin position="24"/>
        <end position="294"/>
    </location>
</feature>
<dbReference type="InterPro" id="IPR051532">
    <property type="entry name" value="Ester_Hydrolysis_Enzymes"/>
</dbReference>
<name>A0A7S2EX07_TRICV</name>
<sequence length="294" mass="31135">MATRHRSSALMASAASLLLVARSFERVPSVSSFLFPYHGNMSPFGFRVSISAPTRLLFSETPNRPDEVAADSPPQRHRIFCYGDSLTAGTSPPSMGEFPYGTHLERALGIIDDGPSSAAVRWLGLPGWTATSLRDSLDAPNGLRTLLRRIHDSAGEPASLAVILAGTNDLAYEVESGPIIEALSDLHKAAHGEGVRTMAVSIPSSGWQSVDDRARSMATEVNDALRRMCSKSGDGGLGGMATFAEFPILGYEPGSGLWAPDGLHFSPEGYSCIGLGLAEDVASALKCGVETKKE</sequence>
<evidence type="ECO:0000313" key="3">
    <source>
        <dbReference type="EMBL" id="CAD9362383.1"/>
    </source>
</evidence>
<accession>A0A7S2EX07</accession>
<evidence type="ECO:0000256" key="1">
    <source>
        <dbReference type="SAM" id="SignalP"/>
    </source>
</evidence>
<dbReference type="PANTHER" id="PTHR30383">
    <property type="entry name" value="THIOESTERASE 1/PROTEASE 1/LYSOPHOSPHOLIPASE L1"/>
    <property type="match status" value="1"/>
</dbReference>
<keyword evidence="1" id="KW-0732">Signal</keyword>
<dbReference type="Pfam" id="PF13472">
    <property type="entry name" value="Lipase_GDSL_2"/>
    <property type="match status" value="1"/>
</dbReference>
<evidence type="ECO:0000259" key="2">
    <source>
        <dbReference type="Pfam" id="PF13472"/>
    </source>
</evidence>
<dbReference type="EMBL" id="HBGO01039166">
    <property type="protein sequence ID" value="CAD9362383.1"/>
    <property type="molecule type" value="Transcribed_RNA"/>
</dbReference>
<dbReference type="InterPro" id="IPR036514">
    <property type="entry name" value="SGNH_hydro_sf"/>
</dbReference>
<organism evidence="3">
    <name type="scientific">Trieres chinensis</name>
    <name type="common">Marine centric diatom</name>
    <name type="synonym">Odontella sinensis</name>
    <dbReference type="NCBI Taxonomy" id="1514140"/>
    <lineage>
        <taxon>Eukaryota</taxon>
        <taxon>Sar</taxon>
        <taxon>Stramenopiles</taxon>
        <taxon>Ochrophyta</taxon>
        <taxon>Bacillariophyta</taxon>
        <taxon>Mediophyceae</taxon>
        <taxon>Biddulphiophycidae</taxon>
        <taxon>Eupodiscales</taxon>
        <taxon>Parodontellaceae</taxon>
        <taxon>Trieres</taxon>
    </lineage>
</organism>
<dbReference type="PANTHER" id="PTHR30383:SF5">
    <property type="entry name" value="SGNH HYDROLASE-TYPE ESTERASE DOMAIN-CONTAINING PROTEIN"/>
    <property type="match status" value="1"/>
</dbReference>
<feature type="domain" description="SGNH hydrolase-type esterase" evidence="2">
    <location>
        <begin position="81"/>
        <end position="270"/>
    </location>
</feature>
<dbReference type="InterPro" id="IPR013830">
    <property type="entry name" value="SGNH_hydro"/>
</dbReference>
<feature type="signal peptide" evidence="1">
    <location>
        <begin position="1"/>
        <end position="23"/>
    </location>
</feature>
<dbReference type="AlphaFoldDB" id="A0A7S2EX07"/>
<gene>
    <name evidence="3" type="ORF">OSIN01602_LOCUS22705</name>
</gene>
<reference evidence="3" key="1">
    <citation type="submission" date="2021-01" db="EMBL/GenBank/DDBJ databases">
        <authorList>
            <person name="Corre E."/>
            <person name="Pelletier E."/>
            <person name="Niang G."/>
            <person name="Scheremetjew M."/>
            <person name="Finn R."/>
            <person name="Kale V."/>
            <person name="Holt S."/>
            <person name="Cochrane G."/>
            <person name="Meng A."/>
            <person name="Brown T."/>
            <person name="Cohen L."/>
        </authorList>
    </citation>
    <scope>NUCLEOTIDE SEQUENCE</scope>
    <source>
        <strain evidence="3">Grunow 1884</strain>
    </source>
</reference>
<proteinExistence type="predicted"/>
<dbReference type="Gene3D" id="3.40.50.1110">
    <property type="entry name" value="SGNH hydrolase"/>
    <property type="match status" value="1"/>
</dbReference>
<protein>
    <recommendedName>
        <fullName evidence="2">SGNH hydrolase-type esterase domain-containing protein</fullName>
    </recommendedName>
</protein>
<dbReference type="SUPFAM" id="SSF52266">
    <property type="entry name" value="SGNH hydrolase"/>
    <property type="match status" value="1"/>
</dbReference>